<dbReference type="SUPFAM" id="SSF53822">
    <property type="entry name" value="Periplasmic binding protein-like I"/>
    <property type="match status" value="1"/>
</dbReference>
<evidence type="ECO:0000256" key="1">
    <source>
        <dbReference type="ARBA" id="ARBA00004370"/>
    </source>
</evidence>
<protein>
    <recommendedName>
        <fullName evidence="6">Receptor ligand binding region domain-containing protein</fullName>
    </recommendedName>
</protein>
<dbReference type="Pfam" id="PF01094">
    <property type="entry name" value="ANF_receptor"/>
    <property type="match status" value="1"/>
</dbReference>
<evidence type="ECO:0000259" key="6">
    <source>
        <dbReference type="Pfam" id="PF01094"/>
    </source>
</evidence>
<comment type="subcellular location">
    <subcellularLocation>
        <location evidence="1">Membrane</location>
    </subcellularLocation>
</comment>
<evidence type="ECO:0000313" key="8">
    <source>
        <dbReference type="Proteomes" id="UP000784294"/>
    </source>
</evidence>
<reference evidence="7" key="1">
    <citation type="submission" date="2018-11" db="EMBL/GenBank/DDBJ databases">
        <authorList>
            <consortium name="Pathogen Informatics"/>
        </authorList>
    </citation>
    <scope>NUCLEOTIDE SEQUENCE</scope>
</reference>
<comment type="caution">
    <text evidence="7">The sequence shown here is derived from an EMBL/GenBank/DDBJ whole genome shotgun (WGS) entry which is preliminary data.</text>
</comment>
<name>A0A3S4ZCS3_9PLAT</name>
<dbReference type="InterPro" id="IPR028082">
    <property type="entry name" value="Peripla_BP_I"/>
</dbReference>
<dbReference type="EMBL" id="CAAALY010003357">
    <property type="protein sequence ID" value="VEL08193.1"/>
    <property type="molecule type" value="Genomic_DNA"/>
</dbReference>
<keyword evidence="3" id="KW-1133">Transmembrane helix</keyword>
<evidence type="ECO:0000256" key="3">
    <source>
        <dbReference type="ARBA" id="ARBA00022989"/>
    </source>
</evidence>
<evidence type="ECO:0000313" key="7">
    <source>
        <dbReference type="EMBL" id="VEL08193.1"/>
    </source>
</evidence>
<dbReference type="Gene3D" id="3.40.50.2300">
    <property type="match status" value="1"/>
</dbReference>
<feature type="non-terminal residue" evidence="7">
    <location>
        <position position="184"/>
    </location>
</feature>
<sequence length="184" mass="20857">IYGSGGISQLEDLLETSDVCTDKILSIDNKESLEAFIDLAERLFMNNNTAKVVICFCQGETVGQLFEAMMFLNLTNNGYIIVGSDGWADRTDILGPMMVKQAREQHRSAIAQGSISIRIHSPPVPGFEEHFLSLNPQVNTWNPWFKEFWESKFNCSLEKLHPDLKECSGNFIPKIHISFKLRML</sequence>
<dbReference type="PANTHER" id="PTHR24060">
    <property type="entry name" value="METABOTROPIC GLUTAMATE RECEPTOR"/>
    <property type="match status" value="1"/>
</dbReference>
<keyword evidence="8" id="KW-1185">Reference proteome</keyword>
<evidence type="ECO:0000256" key="4">
    <source>
        <dbReference type="ARBA" id="ARBA00023136"/>
    </source>
</evidence>
<dbReference type="OrthoDB" id="425344at2759"/>
<keyword evidence="4" id="KW-0472">Membrane</keyword>
<gene>
    <name evidence="7" type="ORF">PXEA_LOCUS1633</name>
</gene>
<dbReference type="InterPro" id="IPR050726">
    <property type="entry name" value="mGluR"/>
</dbReference>
<dbReference type="InterPro" id="IPR001828">
    <property type="entry name" value="ANF_lig-bd_rcpt"/>
</dbReference>
<evidence type="ECO:0000256" key="2">
    <source>
        <dbReference type="ARBA" id="ARBA00022692"/>
    </source>
</evidence>
<dbReference type="AlphaFoldDB" id="A0A3S4ZCS3"/>
<keyword evidence="2" id="KW-0812">Transmembrane</keyword>
<organism evidence="7 8">
    <name type="scientific">Protopolystoma xenopodis</name>
    <dbReference type="NCBI Taxonomy" id="117903"/>
    <lineage>
        <taxon>Eukaryota</taxon>
        <taxon>Metazoa</taxon>
        <taxon>Spiralia</taxon>
        <taxon>Lophotrochozoa</taxon>
        <taxon>Platyhelminthes</taxon>
        <taxon>Monogenea</taxon>
        <taxon>Polyopisthocotylea</taxon>
        <taxon>Polystomatidea</taxon>
        <taxon>Polystomatidae</taxon>
        <taxon>Protopolystoma</taxon>
    </lineage>
</organism>
<dbReference type="GO" id="GO:0016020">
    <property type="term" value="C:membrane"/>
    <property type="evidence" value="ECO:0007669"/>
    <property type="project" value="UniProtKB-SubCell"/>
</dbReference>
<keyword evidence="5" id="KW-0325">Glycoprotein</keyword>
<feature type="domain" description="Receptor ligand binding region" evidence="6">
    <location>
        <begin position="2"/>
        <end position="141"/>
    </location>
</feature>
<proteinExistence type="predicted"/>
<accession>A0A3S4ZCS3</accession>
<evidence type="ECO:0000256" key="5">
    <source>
        <dbReference type="ARBA" id="ARBA00023180"/>
    </source>
</evidence>
<dbReference type="Proteomes" id="UP000784294">
    <property type="component" value="Unassembled WGS sequence"/>
</dbReference>